<dbReference type="PROSITE" id="PS51656">
    <property type="entry name" value="4FE4S"/>
    <property type="match status" value="1"/>
</dbReference>
<dbReference type="AlphaFoldDB" id="A0A1H6YJI5"/>
<dbReference type="OrthoDB" id="9789936at2"/>
<dbReference type="InterPro" id="IPR017896">
    <property type="entry name" value="4Fe4S_Fe-S-bd"/>
</dbReference>
<dbReference type="Pfam" id="PF14697">
    <property type="entry name" value="Fer4_21"/>
    <property type="match status" value="1"/>
</dbReference>
<evidence type="ECO:0000256" key="2">
    <source>
        <dbReference type="ARBA" id="ARBA00022475"/>
    </source>
</evidence>
<evidence type="ECO:0000313" key="16">
    <source>
        <dbReference type="Proteomes" id="UP000199420"/>
    </source>
</evidence>
<evidence type="ECO:0000256" key="6">
    <source>
        <dbReference type="ARBA" id="ARBA00022737"/>
    </source>
</evidence>
<dbReference type="STRING" id="529704.SAMN02927913_2264"/>
<keyword evidence="4" id="KW-0997">Cell inner membrane</keyword>
<name>A0A1H6YJI5_9GAMM</name>
<evidence type="ECO:0000259" key="13">
    <source>
        <dbReference type="PROSITE" id="PS51379"/>
    </source>
</evidence>
<evidence type="ECO:0000313" key="15">
    <source>
        <dbReference type="EMBL" id="SEJ36885.1"/>
    </source>
</evidence>
<dbReference type="PANTHER" id="PTHR42859">
    <property type="entry name" value="OXIDOREDUCTASE"/>
    <property type="match status" value="1"/>
</dbReference>
<dbReference type="EMBL" id="FNYC01000006">
    <property type="protein sequence ID" value="SEJ36885.1"/>
    <property type="molecule type" value="Genomic_DNA"/>
</dbReference>
<dbReference type="GO" id="GO:0046872">
    <property type="term" value="F:metal ion binding"/>
    <property type="evidence" value="ECO:0007669"/>
    <property type="project" value="UniProtKB-KW"/>
</dbReference>
<feature type="region of interest" description="Disordered" evidence="12">
    <location>
        <begin position="140"/>
        <end position="160"/>
    </location>
</feature>
<dbReference type="NCBIfam" id="TIGR01944">
    <property type="entry name" value="rnfB"/>
    <property type="match status" value="1"/>
</dbReference>
<keyword evidence="7" id="KW-1278">Translocase</keyword>
<dbReference type="InterPro" id="IPR017900">
    <property type="entry name" value="4Fe4S_Fe_S_CS"/>
</dbReference>
<evidence type="ECO:0000256" key="1">
    <source>
        <dbReference type="ARBA" id="ARBA00022448"/>
    </source>
</evidence>
<proteinExistence type="predicted"/>
<keyword evidence="2" id="KW-1003">Cell membrane</keyword>
<dbReference type="Gene3D" id="3.30.70.20">
    <property type="match status" value="1"/>
</dbReference>
<evidence type="ECO:0000256" key="4">
    <source>
        <dbReference type="ARBA" id="ARBA00022519"/>
    </source>
</evidence>
<dbReference type="PANTHER" id="PTHR42859:SF3">
    <property type="entry name" value="ION-TRANSLOCATING OXIDOREDUCTASE COMPLEX SUBUNIT B"/>
    <property type="match status" value="1"/>
</dbReference>
<evidence type="ECO:0000256" key="12">
    <source>
        <dbReference type="SAM" id="MobiDB-lite"/>
    </source>
</evidence>
<feature type="domain" description="4Fe-4S ferredoxin-type" evidence="13">
    <location>
        <begin position="75"/>
        <end position="104"/>
    </location>
</feature>
<dbReference type="InterPro" id="IPR050294">
    <property type="entry name" value="RnfB_subfamily"/>
</dbReference>
<evidence type="ECO:0000259" key="14">
    <source>
        <dbReference type="PROSITE" id="PS51656"/>
    </source>
</evidence>
<gene>
    <name evidence="15" type="ORF">SAMN04487997_3177</name>
</gene>
<dbReference type="PROSITE" id="PS51379">
    <property type="entry name" value="4FE4S_FER_2"/>
    <property type="match status" value="2"/>
</dbReference>
<dbReference type="InterPro" id="IPR007202">
    <property type="entry name" value="4Fe-4S_dom"/>
</dbReference>
<feature type="domain" description="4Fe-4S ferredoxin-type" evidence="13">
    <location>
        <begin position="105"/>
        <end position="134"/>
    </location>
</feature>
<dbReference type="PROSITE" id="PS00198">
    <property type="entry name" value="4FE4S_FER_1"/>
    <property type="match status" value="1"/>
</dbReference>
<sequence>MPTLADCLDALLPQTQCEQCGFHGCRPYAEAMARGEAPINRCPPGGAAGIAKLAALLGAPVLPLDPGHGVEKPRTLARIVEADCIGCTKCIQACPVDAIVGAAKLMHTVLPDQCTGCELCVPACPVDCIVLEPMPREQVEDPAHADASRTHFQRREARLARERAGREAELAARKAAVDTIATPQSPVLAALARARARQDSKA</sequence>
<dbReference type="GO" id="GO:0051539">
    <property type="term" value="F:4 iron, 4 sulfur cluster binding"/>
    <property type="evidence" value="ECO:0007669"/>
    <property type="project" value="UniProtKB-KW"/>
</dbReference>
<keyword evidence="8" id="KW-0249">Electron transport</keyword>
<dbReference type="Pfam" id="PF04060">
    <property type="entry name" value="FeS"/>
    <property type="match status" value="1"/>
</dbReference>
<dbReference type="SUPFAM" id="SSF54862">
    <property type="entry name" value="4Fe-4S ferredoxins"/>
    <property type="match status" value="1"/>
</dbReference>
<keyword evidence="6" id="KW-0677">Repeat</keyword>
<reference evidence="15 16" key="1">
    <citation type="submission" date="2016-10" db="EMBL/GenBank/DDBJ databases">
        <authorList>
            <person name="de Groot N.N."/>
        </authorList>
    </citation>
    <scope>NUCLEOTIDE SEQUENCE [LARGE SCALE GENOMIC DNA]</scope>
    <source>
        <strain evidence="15 16">DSM 26515</strain>
    </source>
</reference>
<accession>A0A1H6YJI5</accession>
<evidence type="ECO:0000256" key="5">
    <source>
        <dbReference type="ARBA" id="ARBA00022723"/>
    </source>
</evidence>
<dbReference type="Proteomes" id="UP000199420">
    <property type="component" value="Unassembled WGS sequence"/>
</dbReference>
<keyword evidence="5" id="KW-0479">Metal-binding</keyword>
<keyword evidence="3" id="KW-0004">4Fe-4S</keyword>
<keyword evidence="11" id="KW-0472">Membrane</keyword>
<evidence type="ECO:0000256" key="11">
    <source>
        <dbReference type="ARBA" id="ARBA00023136"/>
    </source>
</evidence>
<evidence type="ECO:0000256" key="7">
    <source>
        <dbReference type="ARBA" id="ARBA00022967"/>
    </source>
</evidence>
<dbReference type="GO" id="GO:0009055">
    <property type="term" value="F:electron transfer activity"/>
    <property type="evidence" value="ECO:0007669"/>
    <property type="project" value="InterPro"/>
</dbReference>
<keyword evidence="1" id="KW-0813">Transport</keyword>
<evidence type="ECO:0000256" key="9">
    <source>
        <dbReference type="ARBA" id="ARBA00023004"/>
    </source>
</evidence>
<organism evidence="15 16">
    <name type="scientific">Frateuria terrea</name>
    <dbReference type="NCBI Taxonomy" id="529704"/>
    <lineage>
        <taxon>Bacteria</taxon>
        <taxon>Pseudomonadati</taxon>
        <taxon>Pseudomonadota</taxon>
        <taxon>Gammaproteobacteria</taxon>
        <taxon>Lysobacterales</taxon>
        <taxon>Rhodanobacteraceae</taxon>
        <taxon>Frateuria</taxon>
    </lineage>
</organism>
<dbReference type="Gene3D" id="1.10.15.40">
    <property type="entry name" value="Electron transport complex subunit B, putative Fe-S cluster"/>
    <property type="match status" value="1"/>
</dbReference>
<dbReference type="RefSeq" id="WP_091336967.1">
    <property type="nucleotide sequence ID" value="NZ_FNYC01000006.1"/>
</dbReference>
<feature type="domain" description="4Fe-4S" evidence="14">
    <location>
        <begin position="1"/>
        <end position="59"/>
    </location>
</feature>
<evidence type="ECO:0000256" key="8">
    <source>
        <dbReference type="ARBA" id="ARBA00022982"/>
    </source>
</evidence>
<keyword evidence="16" id="KW-1185">Reference proteome</keyword>
<keyword evidence="10" id="KW-0411">Iron-sulfur</keyword>
<evidence type="ECO:0000256" key="10">
    <source>
        <dbReference type="ARBA" id="ARBA00023014"/>
    </source>
</evidence>
<evidence type="ECO:0000256" key="3">
    <source>
        <dbReference type="ARBA" id="ARBA00022485"/>
    </source>
</evidence>
<dbReference type="InterPro" id="IPR010207">
    <property type="entry name" value="Elect_transpt_cplx_RnfB/RsxB"/>
</dbReference>
<keyword evidence="9" id="KW-0408">Iron</keyword>
<protein>
    <submittedName>
        <fullName evidence="15">Electron transport complex protein RnfB</fullName>
    </submittedName>
</protein>